<accession>A0A7G5EFC5</accession>
<dbReference type="KEGG" id="cpis:HS961_07510"/>
<dbReference type="PANTHER" id="PTHR37950">
    <property type="entry name" value="4-HYDROXYPHENYLACETATE CATABOLISM PROTEIN"/>
    <property type="match status" value="1"/>
</dbReference>
<dbReference type="Proteomes" id="UP000515240">
    <property type="component" value="Chromosome"/>
</dbReference>
<evidence type="ECO:0000313" key="2">
    <source>
        <dbReference type="Proteomes" id="UP000515240"/>
    </source>
</evidence>
<proteinExistence type="predicted"/>
<dbReference type="SUPFAM" id="SSF55331">
    <property type="entry name" value="Tautomerase/MIF"/>
    <property type="match status" value="1"/>
</dbReference>
<reference evidence="1 2" key="1">
    <citation type="journal article" date="2020" name="G3 (Bethesda)">
        <title>CeMbio - The Caenorhabditis elegans Microbiome Resource.</title>
        <authorList>
            <person name="Dirksen P."/>
            <person name="Assie A."/>
            <person name="Zimmermann J."/>
            <person name="Zhang F."/>
            <person name="Tietje A.M."/>
            <person name="Marsh S.A."/>
            <person name="Felix M.A."/>
            <person name="Shapira M."/>
            <person name="Kaleta C."/>
            <person name="Schulenburg H."/>
            <person name="Samuel B."/>
        </authorList>
    </citation>
    <scope>NUCLEOTIDE SEQUENCE [LARGE SCALE GENOMIC DNA]</scope>
    <source>
        <strain evidence="1 2">BIGb0172</strain>
    </source>
</reference>
<dbReference type="RefSeq" id="WP_182327112.1">
    <property type="nucleotide sequence ID" value="NZ_CP058554.1"/>
</dbReference>
<keyword evidence="2" id="KW-1185">Reference proteome</keyword>
<dbReference type="GO" id="GO:0008704">
    <property type="term" value="F:5-carboxymethyl-2-hydroxymuconate delta-isomerase activity"/>
    <property type="evidence" value="ECO:0007669"/>
    <property type="project" value="InterPro"/>
</dbReference>
<keyword evidence="1" id="KW-0413">Isomerase</keyword>
<dbReference type="Gene3D" id="3.30.429.10">
    <property type="entry name" value="Macrophage Migration Inhibitory Factor"/>
    <property type="match status" value="1"/>
</dbReference>
<dbReference type="Pfam" id="PF02962">
    <property type="entry name" value="CHMI"/>
    <property type="match status" value="1"/>
</dbReference>
<dbReference type="InterPro" id="IPR014347">
    <property type="entry name" value="Tautomerase/MIF_sf"/>
</dbReference>
<dbReference type="InterPro" id="IPR004220">
    <property type="entry name" value="5-COMe_2-OHmuconate_Isoase"/>
</dbReference>
<dbReference type="EMBL" id="CP058554">
    <property type="protein sequence ID" value="QMV72700.1"/>
    <property type="molecule type" value="Genomic_DNA"/>
</dbReference>
<gene>
    <name evidence="1" type="ORF">HS961_07510</name>
</gene>
<protein>
    <submittedName>
        <fullName evidence="1">5-carboxymethyl-2-hydroxymuconate Delta-isomerase</fullName>
    </submittedName>
</protein>
<organism evidence="1 2">
    <name type="scientific">Comamonas piscis</name>
    <dbReference type="NCBI Taxonomy" id="1562974"/>
    <lineage>
        <taxon>Bacteria</taxon>
        <taxon>Pseudomonadati</taxon>
        <taxon>Pseudomonadota</taxon>
        <taxon>Betaproteobacteria</taxon>
        <taxon>Burkholderiales</taxon>
        <taxon>Comamonadaceae</taxon>
        <taxon>Comamonas</taxon>
    </lineage>
</organism>
<dbReference type="AlphaFoldDB" id="A0A7G5EFC5"/>
<evidence type="ECO:0000313" key="1">
    <source>
        <dbReference type="EMBL" id="QMV72700.1"/>
    </source>
</evidence>
<dbReference type="PANTHER" id="PTHR37950:SF1">
    <property type="entry name" value="4-HYDROXYPHENYLACETATE CATABOLISM PROTEIN"/>
    <property type="match status" value="1"/>
</dbReference>
<name>A0A7G5EFC5_9BURK</name>
<sequence>MPHLVIEYTSNLENFPEAHLLDALNAAVIASGQVQNEQDLKSRTVRTEQFVIGADPTALRGFVHAELRLLAGRTPEAKRDLSDRIGAVLREFTPHPEGMLVQLSVDIVDMDRGSYYKGSL</sequence>
<dbReference type="CDD" id="cd00580">
    <property type="entry name" value="CHMI"/>
    <property type="match status" value="1"/>
</dbReference>